<accession>A0AA39FX38</accession>
<reference evidence="2" key="1">
    <citation type="journal article" date="2023" name="bioRxiv">
        <title>Scaffold-level genome assemblies of two parasitoid biocontrol wasps reveal the parthenogenesis mechanism and an associated novel virus.</title>
        <authorList>
            <person name="Inwood S."/>
            <person name="Skelly J."/>
            <person name="Guhlin J."/>
            <person name="Harrop T."/>
            <person name="Goldson S."/>
            <person name="Dearden P."/>
        </authorList>
    </citation>
    <scope>NUCLEOTIDE SEQUENCE</scope>
    <source>
        <strain evidence="2">Irish</strain>
        <tissue evidence="2">Whole body</tissue>
    </source>
</reference>
<dbReference type="EMBL" id="JAQQBS010000001">
    <property type="protein sequence ID" value="KAK0177080.1"/>
    <property type="molecule type" value="Genomic_DNA"/>
</dbReference>
<sequence>MNSIQSSSASSELLSNNNQPLNTASDSSLNPLPPSNVSLANEATVSDSNAASETSDEDDDISECDYNGVLWGLIPHLSLTENLVQLVEHLAKSLRKAYDKEKLKNSNLPTSQVAAEYFEAKDTKRLGKILLRMP</sequence>
<gene>
    <name evidence="2" type="ORF">PV328_001159</name>
</gene>
<evidence type="ECO:0000256" key="1">
    <source>
        <dbReference type="SAM" id="MobiDB-lite"/>
    </source>
</evidence>
<evidence type="ECO:0000313" key="3">
    <source>
        <dbReference type="Proteomes" id="UP001168990"/>
    </source>
</evidence>
<dbReference type="AlphaFoldDB" id="A0AA39FX38"/>
<organism evidence="2 3">
    <name type="scientific">Microctonus aethiopoides</name>
    <dbReference type="NCBI Taxonomy" id="144406"/>
    <lineage>
        <taxon>Eukaryota</taxon>
        <taxon>Metazoa</taxon>
        <taxon>Ecdysozoa</taxon>
        <taxon>Arthropoda</taxon>
        <taxon>Hexapoda</taxon>
        <taxon>Insecta</taxon>
        <taxon>Pterygota</taxon>
        <taxon>Neoptera</taxon>
        <taxon>Endopterygota</taxon>
        <taxon>Hymenoptera</taxon>
        <taxon>Apocrita</taxon>
        <taxon>Ichneumonoidea</taxon>
        <taxon>Braconidae</taxon>
        <taxon>Euphorinae</taxon>
        <taxon>Microctonus</taxon>
    </lineage>
</organism>
<protein>
    <submittedName>
        <fullName evidence="2">Uncharacterized protein</fullName>
    </submittedName>
</protein>
<comment type="caution">
    <text evidence="2">The sequence shown here is derived from an EMBL/GenBank/DDBJ whole genome shotgun (WGS) entry which is preliminary data.</text>
</comment>
<dbReference type="Proteomes" id="UP001168990">
    <property type="component" value="Unassembled WGS sequence"/>
</dbReference>
<reference evidence="2" key="2">
    <citation type="submission" date="2023-03" db="EMBL/GenBank/DDBJ databases">
        <authorList>
            <person name="Inwood S.N."/>
            <person name="Skelly J.G."/>
            <person name="Guhlin J."/>
            <person name="Harrop T.W.R."/>
            <person name="Goldson S.G."/>
            <person name="Dearden P.K."/>
        </authorList>
    </citation>
    <scope>NUCLEOTIDE SEQUENCE</scope>
    <source>
        <strain evidence="2">Irish</strain>
        <tissue evidence="2">Whole body</tissue>
    </source>
</reference>
<evidence type="ECO:0000313" key="2">
    <source>
        <dbReference type="EMBL" id="KAK0177080.1"/>
    </source>
</evidence>
<keyword evidence="3" id="KW-1185">Reference proteome</keyword>
<feature type="region of interest" description="Disordered" evidence="1">
    <location>
        <begin position="1"/>
        <end position="61"/>
    </location>
</feature>
<proteinExistence type="predicted"/>
<feature type="compositionally biased region" description="Low complexity" evidence="1">
    <location>
        <begin position="1"/>
        <end position="53"/>
    </location>
</feature>
<name>A0AA39FX38_9HYME</name>